<dbReference type="EMBL" id="FOIT01000001">
    <property type="protein sequence ID" value="SEV80510.1"/>
    <property type="molecule type" value="Genomic_DNA"/>
</dbReference>
<evidence type="ECO:0000313" key="2">
    <source>
        <dbReference type="Proteomes" id="UP000243605"/>
    </source>
</evidence>
<dbReference type="RefSeq" id="WP_091472697.1">
    <property type="nucleotide sequence ID" value="NZ_FOIT01000001.1"/>
</dbReference>
<dbReference type="AlphaFoldDB" id="A0A662Z2E9"/>
<reference evidence="1 2" key="1">
    <citation type="submission" date="2016-10" db="EMBL/GenBank/DDBJ databases">
        <authorList>
            <person name="Varghese N."/>
            <person name="Submissions S."/>
        </authorList>
    </citation>
    <scope>NUCLEOTIDE SEQUENCE [LARGE SCALE GENOMIC DNA]</scope>
    <source>
        <strain evidence="1 2">IBRC-M10081</strain>
    </source>
</reference>
<dbReference type="InterPro" id="IPR003772">
    <property type="entry name" value="YceD"/>
</dbReference>
<gene>
    <name evidence="1" type="ORF">SAMN05192557_0092</name>
</gene>
<proteinExistence type="predicted"/>
<organism evidence="1 2">
    <name type="scientific">Aliicoccus persicus</name>
    <dbReference type="NCBI Taxonomy" id="930138"/>
    <lineage>
        <taxon>Bacteria</taxon>
        <taxon>Bacillati</taxon>
        <taxon>Bacillota</taxon>
        <taxon>Bacilli</taxon>
        <taxon>Bacillales</taxon>
        <taxon>Staphylococcaceae</taxon>
        <taxon>Aliicoccus</taxon>
    </lineage>
</organism>
<name>A0A662Z2E9_9STAP</name>
<protein>
    <submittedName>
        <fullName evidence="1">Uncharacterized protein</fullName>
    </submittedName>
</protein>
<keyword evidence="2" id="KW-1185">Reference proteome</keyword>
<dbReference type="Pfam" id="PF02620">
    <property type="entry name" value="YceD"/>
    <property type="match status" value="1"/>
</dbReference>
<sequence>MKWSLSQLKKYTNHSLELDEKVQFNEISNRRDVVSIGVTSVGGTMHVGSTRVTFNLDIETSIVMLDSRTTEEITVPISVQSTEIFDELQDPDEESDDNIHFVDHTIDLTAIVRELIVISIPTQYTKSETLVESSGENWSVISEEDLEKSSESEEKAIDPRLSKLQSLFGDVEKESKED</sequence>
<dbReference type="Proteomes" id="UP000243605">
    <property type="component" value="Unassembled WGS sequence"/>
</dbReference>
<evidence type="ECO:0000313" key="1">
    <source>
        <dbReference type="EMBL" id="SEV80510.1"/>
    </source>
</evidence>
<dbReference type="OrthoDB" id="9790372at2"/>
<accession>A0A662Z2E9</accession>